<dbReference type="EMBL" id="OA882810">
    <property type="protein sequence ID" value="CAD7277018.1"/>
    <property type="molecule type" value="Genomic_DNA"/>
</dbReference>
<keyword evidence="1" id="KW-0812">Transmembrane</keyword>
<gene>
    <name evidence="2" type="ORF">NMOB1V02_LOCUS4760</name>
</gene>
<feature type="transmembrane region" description="Helical" evidence="1">
    <location>
        <begin position="159"/>
        <end position="176"/>
    </location>
</feature>
<protein>
    <submittedName>
        <fullName evidence="2">Uncharacterized protein</fullName>
    </submittedName>
</protein>
<dbReference type="AlphaFoldDB" id="A0A7R9BKI8"/>
<dbReference type="EMBL" id="CAJPEX010000773">
    <property type="protein sequence ID" value="CAG0917170.1"/>
    <property type="molecule type" value="Genomic_DNA"/>
</dbReference>
<organism evidence="2">
    <name type="scientific">Notodromas monacha</name>
    <dbReference type="NCBI Taxonomy" id="399045"/>
    <lineage>
        <taxon>Eukaryota</taxon>
        <taxon>Metazoa</taxon>
        <taxon>Ecdysozoa</taxon>
        <taxon>Arthropoda</taxon>
        <taxon>Crustacea</taxon>
        <taxon>Oligostraca</taxon>
        <taxon>Ostracoda</taxon>
        <taxon>Podocopa</taxon>
        <taxon>Podocopida</taxon>
        <taxon>Cypridocopina</taxon>
        <taxon>Cypridoidea</taxon>
        <taxon>Cyprididae</taxon>
        <taxon>Notodromas</taxon>
    </lineage>
</organism>
<evidence type="ECO:0000313" key="3">
    <source>
        <dbReference type="Proteomes" id="UP000678499"/>
    </source>
</evidence>
<proteinExistence type="predicted"/>
<evidence type="ECO:0000313" key="2">
    <source>
        <dbReference type="EMBL" id="CAD7277018.1"/>
    </source>
</evidence>
<dbReference type="Proteomes" id="UP000678499">
    <property type="component" value="Unassembled WGS sequence"/>
</dbReference>
<feature type="transmembrane region" description="Helical" evidence="1">
    <location>
        <begin position="121"/>
        <end position="138"/>
    </location>
</feature>
<keyword evidence="1" id="KW-1133">Transmembrane helix</keyword>
<sequence>MPQLVLAPLLLLANSKRHDLLAAKTPPRVQFGLAVQIKPSSSTTPGVGDERPSTRNLDIDIDIDQVLLDRVLKATLQVKITLTFLTIEKLEESSTEKQIMPSEKSMKLLDIANNRCFACPAISALAIKSSVVTLLLVLKRRVWVRCPGQRKMQETNGAFYYYFSYCCLGGGGGSTIPRRPLL</sequence>
<keyword evidence="1" id="KW-0472">Membrane</keyword>
<accession>A0A7R9BKI8</accession>
<reference evidence="2" key="1">
    <citation type="submission" date="2020-11" db="EMBL/GenBank/DDBJ databases">
        <authorList>
            <person name="Tran Van P."/>
        </authorList>
    </citation>
    <scope>NUCLEOTIDE SEQUENCE</scope>
</reference>
<evidence type="ECO:0000256" key="1">
    <source>
        <dbReference type="SAM" id="Phobius"/>
    </source>
</evidence>
<name>A0A7R9BKI8_9CRUS</name>
<keyword evidence="3" id="KW-1185">Reference proteome</keyword>